<proteinExistence type="predicted"/>
<dbReference type="Pfam" id="PF13416">
    <property type="entry name" value="SBP_bac_8"/>
    <property type="match status" value="1"/>
</dbReference>
<feature type="signal peptide" evidence="2">
    <location>
        <begin position="1"/>
        <end position="23"/>
    </location>
</feature>
<dbReference type="Gene3D" id="3.40.190.10">
    <property type="entry name" value="Periplasmic binding protein-like II"/>
    <property type="match status" value="1"/>
</dbReference>
<sequence length="458" mass="50983">MKKRFELKALSAVLLMLMLVVTACSGGNNGNGNGTNQASSAPTAAQTEDGEEASPSPENREPVTLKIISWKDTYGELYDMFEKKYPWITIEQIPVNSQPIMEIIASLEAAGTPADLTEIDSDLISFDQAGLLEDLTPYIDQDPTFNETEFPNGFFDTMTWNGKKLAVPMVDVPMWILVNKDLLNKHGQAMPPNDWTYEDFRNIAKAITDPQAGEFGLTTQSEWQMRLLSTKAIADGHAANIHYLNEDMSQSVLHTPEVLDDVRWLQEFVTNDGSLQSFEAATAGGDVTREFINGKTGFAIGGDWVLPNLKANANFEWDVLPFPRGEVSQPGYTIYGPLAMLASSKHKEEAFLWISFQFSKEAQKWKIDQGANASIIDPDIMAYYDQTPMWEGKNKEAVKLAKENAYIQPGLTVPAFGEYNWNNILNEVIFMGADINTIVPGTEAWNKRTLEVRAELGQ</sequence>
<dbReference type="PROSITE" id="PS51257">
    <property type="entry name" value="PROKAR_LIPOPROTEIN"/>
    <property type="match status" value="1"/>
</dbReference>
<dbReference type="AlphaFoldDB" id="A0A9X2MWC9"/>
<accession>A0A9X2MWC9</accession>
<dbReference type="InterPro" id="IPR006059">
    <property type="entry name" value="SBP"/>
</dbReference>
<name>A0A9X2MWC9_9BACL</name>
<protein>
    <submittedName>
        <fullName evidence="3">Extracellular solute-binding protein</fullName>
    </submittedName>
</protein>
<dbReference type="EMBL" id="JANIPJ010000022">
    <property type="protein sequence ID" value="MCR2807046.1"/>
    <property type="molecule type" value="Genomic_DNA"/>
</dbReference>
<dbReference type="Proteomes" id="UP001141950">
    <property type="component" value="Unassembled WGS sequence"/>
</dbReference>
<dbReference type="PANTHER" id="PTHR43649">
    <property type="entry name" value="ARABINOSE-BINDING PROTEIN-RELATED"/>
    <property type="match status" value="1"/>
</dbReference>
<evidence type="ECO:0000313" key="3">
    <source>
        <dbReference type="EMBL" id="MCR2807046.1"/>
    </source>
</evidence>
<dbReference type="SUPFAM" id="SSF53850">
    <property type="entry name" value="Periplasmic binding protein-like II"/>
    <property type="match status" value="1"/>
</dbReference>
<evidence type="ECO:0000256" key="1">
    <source>
        <dbReference type="SAM" id="MobiDB-lite"/>
    </source>
</evidence>
<gene>
    <name evidence="3" type="ORF">NQZ67_24470</name>
</gene>
<dbReference type="RefSeq" id="WP_257451146.1">
    <property type="nucleotide sequence ID" value="NZ_JANIPJ010000022.1"/>
</dbReference>
<feature type="compositionally biased region" description="Polar residues" evidence="1">
    <location>
        <begin position="37"/>
        <end position="46"/>
    </location>
</feature>
<keyword evidence="2" id="KW-0732">Signal</keyword>
<comment type="caution">
    <text evidence="3">The sequence shown here is derived from an EMBL/GenBank/DDBJ whole genome shotgun (WGS) entry which is preliminary data.</text>
</comment>
<reference evidence="3" key="1">
    <citation type="submission" date="2022-08" db="EMBL/GenBank/DDBJ databases">
        <title>The genomic sequence of strain Paenibacillus sp. SCIV0701.</title>
        <authorList>
            <person name="Zhao H."/>
        </authorList>
    </citation>
    <scope>NUCLEOTIDE SEQUENCE</scope>
    <source>
        <strain evidence="3">SCIV0701</strain>
    </source>
</reference>
<dbReference type="InterPro" id="IPR050490">
    <property type="entry name" value="Bact_solute-bd_prot1"/>
</dbReference>
<evidence type="ECO:0000256" key="2">
    <source>
        <dbReference type="SAM" id="SignalP"/>
    </source>
</evidence>
<feature type="region of interest" description="Disordered" evidence="1">
    <location>
        <begin position="29"/>
        <end position="61"/>
    </location>
</feature>
<feature type="chain" id="PRO_5040718193" evidence="2">
    <location>
        <begin position="24"/>
        <end position="458"/>
    </location>
</feature>
<evidence type="ECO:0000313" key="4">
    <source>
        <dbReference type="Proteomes" id="UP001141950"/>
    </source>
</evidence>
<dbReference type="PANTHER" id="PTHR43649:SF12">
    <property type="entry name" value="DIACETYLCHITOBIOSE BINDING PROTEIN DASA"/>
    <property type="match status" value="1"/>
</dbReference>
<organism evidence="3 4">
    <name type="scientific">Paenibacillus soyae</name>
    <dbReference type="NCBI Taxonomy" id="2969249"/>
    <lineage>
        <taxon>Bacteria</taxon>
        <taxon>Bacillati</taxon>
        <taxon>Bacillota</taxon>
        <taxon>Bacilli</taxon>
        <taxon>Bacillales</taxon>
        <taxon>Paenibacillaceae</taxon>
        <taxon>Paenibacillus</taxon>
    </lineage>
</organism>
<keyword evidence="4" id="KW-1185">Reference proteome</keyword>